<evidence type="ECO:0000313" key="2">
    <source>
        <dbReference type="EMBL" id="QNN47578.1"/>
    </source>
</evidence>
<evidence type="ECO:0000256" key="1">
    <source>
        <dbReference type="SAM" id="SignalP"/>
    </source>
</evidence>
<name>A0A7G9QW53_9GAMM</name>
<feature type="chain" id="PRO_5028826016" evidence="1">
    <location>
        <begin position="29"/>
        <end position="123"/>
    </location>
</feature>
<dbReference type="Proteomes" id="UP000515977">
    <property type="component" value="Chromosome"/>
</dbReference>
<proteinExistence type="predicted"/>
<gene>
    <name evidence="2" type="ORF">H9L17_05415</name>
</gene>
<sequence>MIRDHNLTPPRKKLAPLVKVKLAASALAAVLAERMSEEEVGRMLREATGTQWSILTSIQYLPGKEALGVIAQLPDDWAEDGMTKEGLESITKAAAFLVANGHPKGTPLCASDMAKQYKGQKTV</sequence>
<dbReference type="AlphaFoldDB" id="A0A7G9QW53"/>
<feature type="signal peptide" evidence="1">
    <location>
        <begin position="1"/>
        <end position="28"/>
    </location>
</feature>
<keyword evidence="3" id="KW-1185">Reference proteome</keyword>
<dbReference type="KEGG" id="tbv:H9L17_05415"/>
<reference evidence="2 3" key="1">
    <citation type="submission" date="2020-08" db="EMBL/GenBank/DDBJ databases">
        <title>Genome sequence of Thermomonas brevis KACC 16975T.</title>
        <authorList>
            <person name="Hyun D.-W."/>
            <person name="Bae J.-W."/>
        </authorList>
    </citation>
    <scope>NUCLEOTIDE SEQUENCE [LARGE SCALE GENOMIC DNA]</scope>
    <source>
        <strain evidence="2 3">KACC 16975</strain>
    </source>
</reference>
<dbReference type="RefSeq" id="WP_187571323.1">
    <property type="nucleotide sequence ID" value="NZ_CP060711.1"/>
</dbReference>
<protein>
    <submittedName>
        <fullName evidence="2">Uncharacterized protein</fullName>
    </submittedName>
</protein>
<accession>A0A7G9QW53</accession>
<evidence type="ECO:0000313" key="3">
    <source>
        <dbReference type="Proteomes" id="UP000515977"/>
    </source>
</evidence>
<dbReference type="EMBL" id="CP060711">
    <property type="protein sequence ID" value="QNN47578.1"/>
    <property type="molecule type" value="Genomic_DNA"/>
</dbReference>
<organism evidence="2 3">
    <name type="scientific">Thermomonas brevis</name>
    <dbReference type="NCBI Taxonomy" id="215691"/>
    <lineage>
        <taxon>Bacteria</taxon>
        <taxon>Pseudomonadati</taxon>
        <taxon>Pseudomonadota</taxon>
        <taxon>Gammaproteobacteria</taxon>
        <taxon>Lysobacterales</taxon>
        <taxon>Lysobacteraceae</taxon>
        <taxon>Thermomonas</taxon>
    </lineage>
</organism>
<keyword evidence="1" id="KW-0732">Signal</keyword>